<evidence type="ECO:0000313" key="2">
    <source>
        <dbReference type="EMBL" id="QKR00923.1"/>
    </source>
</evidence>
<gene>
    <name evidence="2" type="ORF">GWK48_00935</name>
</gene>
<protein>
    <submittedName>
        <fullName evidence="2">FAD-binding oxidoreductase</fullName>
    </submittedName>
</protein>
<dbReference type="InterPro" id="IPR016169">
    <property type="entry name" value="FAD-bd_PCMH_sub2"/>
</dbReference>
<dbReference type="Pfam" id="PF01565">
    <property type="entry name" value="FAD_binding_4"/>
    <property type="match status" value="1"/>
</dbReference>
<accession>A0A6N0NYN8</accession>
<dbReference type="OrthoDB" id="34302at2157"/>
<organism evidence="2 3">
    <name type="scientific">Metallosphaera tengchongensis</name>
    <dbReference type="NCBI Taxonomy" id="1532350"/>
    <lineage>
        <taxon>Archaea</taxon>
        <taxon>Thermoproteota</taxon>
        <taxon>Thermoprotei</taxon>
        <taxon>Sulfolobales</taxon>
        <taxon>Sulfolobaceae</taxon>
        <taxon>Metallosphaera</taxon>
    </lineage>
</organism>
<evidence type="ECO:0000259" key="1">
    <source>
        <dbReference type="Pfam" id="PF01565"/>
    </source>
</evidence>
<dbReference type="KEGG" id="mten:GWK48_00935"/>
<dbReference type="EMBL" id="CP049074">
    <property type="protein sequence ID" value="QKR00923.1"/>
    <property type="molecule type" value="Genomic_DNA"/>
</dbReference>
<dbReference type="Proteomes" id="UP000509301">
    <property type="component" value="Chromosome"/>
</dbReference>
<dbReference type="InterPro" id="IPR036318">
    <property type="entry name" value="FAD-bd_PCMH-like_sf"/>
</dbReference>
<dbReference type="SUPFAM" id="SSF56176">
    <property type="entry name" value="FAD-binding/transporter-associated domain-like"/>
    <property type="match status" value="1"/>
</dbReference>
<dbReference type="InterPro" id="IPR006094">
    <property type="entry name" value="Oxid_FAD_bind_N"/>
</dbReference>
<keyword evidence="3" id="KW-1185">Reference proteome</keyword>
<reference evidence="2 3" key="1">
    <citation type="submission" date="2020-02" db="EMBL/GenBank/DDBJ databases">
        <title>Comparative genome analysis reveals the metabolism and evolution of the thermophilic archaeal genus Metallosphaera.</title>
        <authorList>
            <person name="Jiang C."/>
        </authorList>
    </citation>
    <scope>NUCLEOTIDE SEQUENCE [LARGE SCALE GENOMIC DNA]</scope>
    <source>
        <strain evidence="2 3">Ric-A</strain>
    </source>
</reference>
<dbReference type="GO" id="GO:0050660">
    <property type="term" value="F:flavin adenine dinucleotide binding"/>
    <property type="evidence" value="ECO:0007669"/>
    <property type="project" value="InterPro"/>
</dbReference>
<name>A0A6N0NYN8_9CREN</name>
<dbReference type="AlphaFoldDB" id="A0A6N0NYN8"/>
<evidence type="ECO:0000313" key="3">
    <source>
        <dbReference type="Proteomes" id="UP000509301"/>
    </source>
</evidence>
<feature type="domain" description="FAD linked oxidase N-terminal" evidence="1">
    <location>
        <begin position="4"/>
        <end position="119"/>
    </location>
</feature>
<dbReference type="Gene3D" id="3.30.465.10">
    <property type="match status" value="1"/>
</dbReference>
<proteinExistence type="predicted"/>
<sequence>MNVSCEDDILEIFKDAKVRGKSVAVIGTGSHSNKSADVIISTREMSHFEVKDETVVAQAGASLTKIREETSSMGLLLPTFYDGTMGGLLALNEAYPISTTYGTPYSFTDWVRVVTPVGVFRWKGLIGSKGKLGAFTEASIKLFPRPSKVITFTKAVNGQELLNLYEKIVDAKPIAFLIEYDGKYRIHVSLTEGNLLGMEYYEGVPLVEGSDKGSFMVETKDLSSFIKLVEATSPIYAYHILGVKWSKVYIGEEAELEGWNYYPSNDVPPVVKKLKRVIDHLNVLV</sequence>